<comment type="catalytic activity">
    <reaction evidence="3">
        <text>Cleavage of hydrophobic, N-terminal signal or leader sequences from secreted and periplasmic proteins.</text>
        <dbReference type="EC" id="3.4.21.89"/>
    </reaction>
</comment>
<dbReference type="GO" id="GO:0009003">
    <property type="term" value="F:signal peptidase activity"/>
    <property type="evidence" value="ECO:0007669"/>
    <property type="project" value="UniProtKB-EC"/>
</dbReference>
<dbReference type="InterPro" id="IPR019533">
    <property type="entry name" value="Peptidase_S26"/>
</dbReference>
<comment type="similarity">
    <text evidence="1 3">Belongs to the peptidase S26 family.</text>
</comment>
<dbReference type="GO" id="GO:0016020">
    <property type="term" value="C:membrane"/>
    <property type="evidence" value="ECO:0007669"/>
    <property type="project" value="UniProtKB-SubCell"/>
</dbReference>
<organism evidence="5">
    <name type="scientific">candidate division WOR-3 bacterium</name>
    <dbReference type="NCBI Taxonomy" id="2052148"/>
    <lineage>
        <taxon>Bacteria</taxon>
        <taxon>Bacteria division WOR-3</taxon>
    </lineage>
</organism>
<gene>
    <name evidence="5" type="primary">lepB</name>
    <name evidence="5" type="ORF">ENX07_02890</name>
</gene>
<dbReference type="InterPro" id="IPR036286">
    <property type="entry name" value="LexA/Signal_pep-like_sf"/>
</dbReference>
<dbReference type="AlphaFoldDB" id="A0A7C3UPD4"/>
<protein>
    <recommendedName>
        <fullName evidence="3">Signal peptidase I</fullName>
        <ecNumber evidence="3">3.4.21.89</ecNumber>
    </recommendedName>
</protein>
<dbReference type="Gene3D" id="2.10.109.10">
    <property type="entry name" value="Umud Fragment, subunit A"/>
    <property type="match status" value="1"/>
</dbReference>
<dbReference type="NCBIfam" id="TIGR02227">
    <property type="entry name" value="sigpep_I_bact"/>
    <property type="match status" value="1"/>
</dbReference>
<evidence type="ECO:0000256" key="3">
    <source>
        <dbReference type="RuleBase" id="RU362042"/>
    </source>
</evidence>
<dbReference type="GO" id="GO:0004252">
    <property type="term" value="F:serine-type endopeptidase activity"/>
    <property type="evidence" value="ECO:0007669"/>
    <property type="project" value="InterPro"/>
</dbReference>
<comment type="caution">
    <text evidence="5">The sequence shown here is derived from an EMBL/GenBank/DDBJ whole genome shotgun (WGS) entry which is preliminary data.</text>
</comment>
<dbReference type="EMBL" id="DTMQ01000017">
    <property type="protein sequence ID" value="HGE99004.1"/>
    <property type="molecule type" value="Genomic_DNA"/>
</dbReference>
<dbReference type="InterPro" id="IPR000223">
    <property type="entry name" value="Pept_S26A_signal_pept_1"/>
</dbReference>
<dbReference type="PANTHER" id="PTHR43390:SF1">
    <property type="entry name" value="CHLOROPLAST PROCESSING PEPTIDASE"/>
    <property type="match status" value="1"/>
</dbReference>
<accession>A0A7C3UPD4</accession>
<keyword evidence="3 5" id="KW-0378">Hydrolase</keyword>
<keyword evidence="3" id="KW-0645">Protease</keyword>
<comment type="subcellular location">
    <subcellularLocation>
        <location evidence="3">Membrane</location>
        <topology evidence="3">Single-pass type II membrane protein</topology>
    </subcellularLocation>
</comment>
<dbReference type="EC" id="3.4.21.89" evidence="3"/>
<dbReference type="PRINTS" id="PR00727">
    <property type="entry name" value="LEADERPTASE"/>
</dbReference>
<dbReference type="Pfam" id="PF10502">
    <property type="entry name" value="Peptidase_S26"/>
    <property type="match status" value="1"/>
</dbReference>
<evidence type="ECO:0000256" key="1">
    <source>
        <dbReference type="ARBA" id="ARBA00009370"/>
    </source>
</evidence>
<evidence type="ECO:0000256" key="2">
    <source>
        <dbReference type="PIRSR" id="PIRSR600223-1"/>
    </source>
</evidence>
<feature type="active site" evidence="2">
    <location>
        <position position="122"/>
    </location>
</feature>
<evidence type="ECO:0000259" key="4">
    <source>
        <dbReference type="Pfam" id="PF10502"/>
    </source>
</evidence>
<name>A0A7C3UPD4_UNCW3</name>
<proteinExistence type="inferred from homology"/>
<dbReference type="PANTHER" id="PTHR43390">
    <property type="entry name" value="SIGNAL PEPTIDASE I"/>
    <property type="match status" value="1"/>
</dbReference>
<evidence type="ECO:0000313" key="5">
    <source>
        <dbReference type="EMBL" id="HGE99004.1"/>
    </source>
</evidence>
<reference evidence="5" key="1">
    <citation type="journal article" date="2020" name="mSystems">
        <title>Genome- and Community-Level Interaction Insights into Carbon Utilization and Element Cycling Functions of Hydrothermarchaeota in Hydrothermal Sediment.</title>
        <authorList>
            <person name="Zhou Z."/>
            <person name="Liu Y."/>
            <person name="Xu W."/>
            <person name="Pan J."/>
            <person name="Luo Z.H."/>
            <person name="Li M."/>
        </authorList>
    </citation>
    <scope>NUCLEOTIDE SEQUENCE [LARGE SCALE GENOMIC DNA]</scope>
    <source>
        <strain evidence="5">SpSt-906</strain>
    </source>
</reference>
<feature type="domain" description="Peptidase S26" evidence="4">
    <location>
        <begin position="2"/>
        <end position="231"/>
    </location>
</feature>
<dbReference type="GO" id="GO:0006465">
    <property type="term" value="P:signal peptide processing"/>
    <property type="evidence" value="ECO:0007669"/>
    <property type="project" value="InterPro"/>
</dbReference>
<sequence>MKKFIRSWGPVLIFVALIRSFVVEAFMVPTGSMEETILVGDFMLVTKFNYGIKLPFTTKTIIPTGEPKKGEIIVFRYPLDPDSPQPEDRYVRIFPKFFPLLPIYWSKDKKFFHWYAPRNFVKRCVATEGDTVAVINKVLYVNGQKQFEPYVIHKDNWLSNGLSGIERDSFQKLWEKGLLIDQIRIRDNFGPVVVPKGHIFAMGDNRDNSADSRFFGPLNKKYLKGKPLVIYFSSDAAPNLLRIILSPQSIRWERIGRLVR</sequence>
<dbReference type="SUPFAM" id="SSF51306">
    <property type="entry name" value="LexA/Signal peptidase"/>
    <property type="match status" value="1"/>
</dbReference>
<feature type="active site" evidence="2">
    <location>
        <position position="32"/>
    </location>
</feature>
<dbReference type="CDD" id="cd06530">
    <property type="entry name" value="S26_SPase_I"/>
    <property type="match status" value="1"/>
</dbReference>